<evidence type="ECO:0000256" key="1">
    <source>
        <dbReference type="SAM" id="Phobius"/>
    </source>
</evidence>
<keyword evidence="1" id="KW-0812">Transmembrane</keyword>
<evidence type="ECO:0000313" key="2">
    <source>
        <dbReference type="EMBL" id="HBK54280.1"/>
    </source>
</evidence>
<feature type="transmembrane region" description="Helical" evidence="1">
    <location>
        <begin position="42"/>
        <end position="61"/>
    </location>
</feature>
<feature type="transmembrane region" description="Helical" evidence="1">
    <location>
        <begin position="205"/>
        <end position="223"/>
    </location>
</feature>
<organism evidence="2 3">
    <name type="scientific">Syntrophomonas wolfei</name>
    <dbReference type="NCBI Taxonomy" id="863"/>
    <lineage>
        <taxon>Bacteria</taxon>
        <taxon>Bacillati</taxon>
        <taxon>Bacillota</taxon>
        <taxon>Clostridia</taxon>
        <taxon>Eubacteriales</taxon>
        <taxon>Syntrophomonadaceae</taxon>
        <taxon>Syntrophomonas</taxon>
    </lineage>
</organism>
<dbReference type="Proteomes" id="UP000263273">
    <property type="component" value="Unassembled WGS sequence"/>
</dbReference>
<evidence type="ECO:0000313" key="3">
    <source>
        <dbReference type="Proteomes" id="UP000263273"/>
    </source>
</evidence>
<sequence length="224" mass="25853">MLYPCFANARFAYLCNPMQQKKGFCSIASFIMRFESPLLRGLIFFYLVFLALASSLVYIFIRGEMRPNQAGVGSKRKVVKGMEITLGFLALSIFLLYSVYFIKIIKGNPESFELDLLNSLANWMIEKGAKSQVRIWMMLLLSLLLEASYFLLVILIVANPVMLGFTVLFATFELLHLLVLGLAFKRFFQGQKVLKEVFNWKMERSSALLFFTYSLLVLINLWWI</sequence>
<dbReference type="EMBL" id="DNZF01000219">
    <property type="protein sequence ID" value="HBK54280.1"/>
    <property type="molecule type" value="Genomic_DNA"/>
</dbReference>
<feature type="transmembrane region" description="Helical" evidence="1">
    <location>
        <begin position="135"/>
        <end position="157"/>
    </location>
</feature>
<proteinExistence type="predicted"/>
<dbReference type="AlphaFoldDB" id="A0A354YY60"/>
<gene>
    <name evidence="2" type="ORF">DDZ44_10120</name>
</gene>
<name>A0A354YY60_9FIRM</name>
<comment type="caution">
    <text evidence="2">The sequence shown here is derived from an EMBL/GenBank/DDBJ whole genome shotgun (WGS) entry which is preliminary data.</text>
</comment>
<keyword evidence="1" id="KW-1133">Transmembrane helix</keyword>
<dbReference type="STRING" id="378794.GCA_001570625_01039"/>
<reference evidence="2 3" key="1">
    <citation type="journal article" date="2018" name="Nat. Biotechnol.">
        <title>A standardized bacterial taxonomy based on genome phylogeny substantially revises the tree of life.</title>
        <authorList>
            <person name="Parks D.H."/>
            <person name="Chuvochina M."/>
            <person name="Waite D.W."/>
            <person name="Rinke C."/>
            <person name="Skarshewski A."/>
            <person name="Chaumeil P.A."/>
            <person name="Hugenholtz P."/>
        </authorList>
    </citation>
    <scope>NUCLEOTIDE SEQUENCE [LARGE SCALE GENOMIC DNA]</scope>
    <source>
        <strain evidence="2">UBA10948</strain>
    </source>
</reference>
<keyword evidence="1" id="KW-0472">Membrane</keyword>
<feature type="transmembrane region" description="Helical" evidence="1">
    <location>
        <begin position="163"/>
        <end position="184"/>
    </location>
</feature>
<feature type="transmembrane region" description="Helical" evidence="1">
    <location>
        <begin position="81"/>
        <end position="102"/>
    </location>
</feature>
<accession>A0A354YY60</accession>
<protein>
    <submittedName>
        <fullName evidence="2">Uncharacterized protein</fullName>
    </submittedName>
</protein>